<dbReference type="VEuPathDB" id="FungiDB:BTJ68_02526"/>
<comment type="caution">
    <text evidence="2">The sequence shown here is derived from an EMBL/GenBank/DDBJ whole genome shotgun (WGS) entry which is preliminary data.</text>
</comment>
<evidence type="ECO:0000313" key="2">
    <source>
        <dbReference type="EMBL" id="RMZ16766.1"/>
    </source>
</evidence>
<dbReference type="EMBL" id="QWIQ01000016">
    <property type="protein sequence ID" value="RMZ16766.1"/>
    <property type="molecule type" value="Genomic_DNA"/>
</dbReference>
<protein>
    <recommendedName>
        <fullName evidence="4">CSN8/PSMD8/EIF3K domain-containing protein</fullName>
    </recommendedName>
</protein>
<feature type="compositionally biased region" description="Basic and acidic residues" evidence="1">
    <location>
        <begin position="1"/>
        <end position="10"/>
    </location>
</feature>
<feature type="region of interest" description="Disordered" evidence="1">
    <location>
        <begin position="96"/>
        <end position="143"/>
    </location>
</feature>
<name>A0A3M7HUF9_HORWE</name>
<dbReference type="Proteomes" id="UP000281468">
    <property type="component" value="Unassembled WGS sequence"/>
</dbReference>
<evidence type="ECO:0000256" key="1">
    <source>
        <dbReference type="SAM" id="MobiDB-lite"/>
    </source>
</evidence>
<gene>
    <name evidence="2" type="ORF">D0862_01087</name>
</gene>
<accession>A0A3M7HUF9</accession>
<evidence type="ECO:0000313" key="3">
    <source>
        <dbReference type="Proteomes" id="UP000281468"/>
    </source>
</evidence>
<feature type="compositionally biased region" description="Low complexity" evidence="1">
    <location>
        <begin position="109"/>
        <end position="128"/>
    </location>
</feature>
<organism evidence="2 3">
    <name type="scientific">Hortaea werneckii</name>
    <name type="common">Black yeast</name>
    <name type="synonym">Cladosporium werneckii</name>
    <dbReference type="NCBI Taxonomy" id="91943"/>
    <lineage>
        <taxon>Eukaryota</taxon>
        <taxon>Fungi</taxon>
        <taxon>Dikarya</taxon>
        <taxon>Ascomycota</taxon>
        <taxon>Pezizomycotina</taxon>
        <taxon>Dothideomycetes</taxon>
        <taxon>Dothideomycetidae</taxon>
        <taxon>Mycosphaerellales</taxon>
        <taxon>Teratosphaeriaceae</taxon>
        <taxon>Hortaea</taxon>
    </lineage>
</organism>
<sequence length="340" mass="38160">MSRNSGKDAAPRSQGMGAMRPQARRGPSGAWSRLKPAVIDPLDVYGLPSKGETRLHDQKNQESYYTNIVERYMKFCATSGGGEELEKAFTALSIKETKSGLPPPPPLLSQPASSSTSTSTSKDIPSTSATHRPDLTRQISATERPNDMPNILMAMRKLREGILGSRRRDRFAQRAYMFIIHASILTGHWESYQPSLLYLLYEIHPNTPLAPAELHEFAGYYILDLACRQNELMGAFAARTAFGHAEHRVGAVLMSLVHDDWVRFWRTKRVVDGYQRSIMEFAVERMRLHALKCLGRGYMNADKGFVERCGDASWHDLVKAGVGWQLQETGNVVIRKPKPK</sequence>
<dbReference type="AlphaFoldDB" id="A0A3M7HUF9"/>
<proteinExistence type="predicted"/>
<reference evidence="2 3" key="1">
    <citation type="journal article" date="2018" name="BMC Genomics">
        <title>Genomic evidence for intraspecific hybridization in a clonal and extremely halotolerant yeast.</title>
        <authorList>
            <person name="Gostincar C."/>
            <person name="Stajich J.E."/>
            <person name="Zupancic J."/>
            <person name="Zalar P."/>
            <person name="Gunde-Cimerman N."/>
        </authorList>
    </citation>
    <scope>NUCLEOTIDE SEQUENCE [LARGE SCALE GENOMIC DNA]</scope>
    <source>
        <strain evidence="2 3">EXF-171</strain>
    </source>
</reference>
<evidence type="ECO:0008006" key="4">
    <source>
        <dbReference type="Google" id="ProtNLM"/>
    </source>
</evidence>
<dbReference type="PANTHER" id="PTHR39398:SF1">
    <property type="entry name" value="CSN8_PSMD8_EIF3K DOMAIN-CONTAINING PROTEIN"/>
    <property type="match status" value="1"/>
</dbReference>
<feature type="region of interest" description="Disordered" evidence="1">
    <location>
        <begin position="1"/>
        <end position="34"/>
    </location>
</feature>
<dbReference type="PANTHER" id="PTHR39398">
    <property type="entry name" value="YALI0F14311P"/>
    <property type="match status" value="1"/>
</dbReference>